<dbReference type="CDD" id="cd16448">
    <property type="entry name" value="RING-H2"/>
    <property type="match status" value="1"/>
</dbReference>
<dbReference type="PROSITE" id="PS50016">
    <property type="entry name" value="ZF_PHD_2"/>
    <property type="match status" value="2"/>
</dbReference>
<dbReference type="PANTHER" id="PTHR45888:SF4">
    <property type="entry name" value="PHD FINGER PROTEIN 10"/>
    <property type="match status" value="1"/>
</dbReference>
<dbReference type="InterPro" id="IPR001841">
    <property type="entry name" value="Znf_RING"/>
</dbReference>
<dbReference type="Pfam" id="PF00628">
    <property type="entry name" value="PHD"/>
    <property type="match status" value="1"/>
</dbReference>
<keyword evidence="14" id="KW-1185">Reference proteome</keyword>
<evidence type="ECO:0000259" key="12">
    <source>
        <dbReference type="PROSITE" id="PS50089"/>
    </source>
</evidence>
<name>A0A8X7P864_BRACI</name>
<keyword evidence="8" id="KW-0539">Nucleus</keyword>
<accession>A0A8X7P864</accession>
<comment type="caution">
    <text evidence="13">The sequence shown here is derived from an EMBL/GenBank/DDBJ whole genome shotgun (WGS) entry which is preliminary data.</text>
</comment>
<dbReference type="AlphaFoldDB" id="A0A8X7P864"/>
<evidence type="ECO:0000256" key="2">
    <source>
        <dbReference type="ARBA" id="ARBA00022723"/>
    </source>
</evidence>
<evidence type="ECO:0000256" key="7">
    <source>
        <dbReference type="ARBA" id="ARBA00023163"/>
    </source>
</evidence>
<dbReference type="OrthoDB" id="1903104at2759"/>
<feature type="region of interest" description="Disordered" evidence="10">
    <location>
        <begin position="398"/>
        <end position="443"/>
    </location>
</feature>
<keyword evidence="3" id="KW-0677">Repeat</keyword>
<proteinExistence type="predicted"/>
<evidence type="ECO:0000256" key="6">
    <source>
        <dbReference type="ARBA" id="ARBA00023015"/>
    </source>
</evidence>
<evidence type="ECO:0000313" key="13">
    <source>
        <dbReference type="EMBL" id="KAG2245813.1"/>
    </source>
</evidence>
<dbReference type="Proteomes" id="UP000886595">
    <property type="component" value="Unassembled WGS sequence"/>
</dbReference>
<dbReference type="FunFam" id="3.30.40.10:FF:000638">
    <property type="entry name" value="PHD finger family protein"/>
    <property type="match status" value="1"/>
</dbReference>
<dbReference type="SUPFAM" id="SSF57903">
    <property type="entry name" value="FYVE/PHD zinc finger"/>
    <property type="match status" value="3"/>
</dbReference>
<dbReference type="EMBL" id="JAAMPC010000017">
    <property type="protein sequence ID" value="KAG2245813.1"/>
    <property type="molecule type" value="Genomic_DNA"/>
</dbReference>
<dbReference type="InterPro" id="IPR019786">
    <property type="entry name" value="Zinc_finger_PHD-type_CS"/>
</dbReference>
<dbReference type="InterPro" id="IPR013083">
    <property type="entry name" value="Znf_RING/FYVE/PHD"/>
</dbReference>
<feature type="domain" description="PHD-type" evidence="11">
    <location>
        <begin position="268"/>
        <end position="327"/>
    </location>
</feature>
<sequence length="724" mass="80883">MAFHVACPITCRRICFCSLGFPRDLRVADAKEDFLRGVRRVEDSLIDPWGSSEVVTVQVRAPKVRKDSIGDGGVDEAAAAEEASAQRKRVSLQRQAAVTVEAAEDYARRFESGVNELSSNDEELAQCGVNVMCRMCFLGESHGSERARRMLSCKTCGKKYHKNCVKSWAQHRDLFHWSSWSCPSCRVCEVCRRTGDPNKFVFCKRCDAAYHCYCQHPPHKNVSSGPYLCPKHTRCHSCDSTVPGNGLSVRWFLSYTCCDACGRLFVKGNYCPLCLKVYRDSESTPMVCCDLCQRWVHCHCDGISDEKYLQFQADGNLQYKCATCRGECYQVKDLQDAVQELWKKKDMVDAELVASLRAAAGLPTDEEIFSISPFSDDEENGPVSGRSVKLSIKGLVDKSPKKSKEYRKHASKKGHHAKSEPQQDSEVHHGMESQRSRLSGTKIDSFGIQINERSDVRSSVAGICSTHEPRIVKHKRVDDVMVTDEEKPSRIVRIKCTKPHDSDSEEASVKAKKLVINLGARKINVSDSSKSNVVSHSRDRDQSSGEVRTLKISGRFGKTKSEGSKGSHVDDKTSISPSLQKEARPLLKFKLRKPDSGDQTSLATTQSEDEKLSSGKGQRSKRKRPSSLVNKASLEEDGETQQDSSRSDEMLDANWILKKLGKDSIGKRVEVQGSQNSWNKGTVTDVIRDTSTLSVSLDDGSMKTFELGKHNVRFIPQKQKRPRS</sequence>
<feature type="compositionally biased region" description="Basic and acidic residues" evidence="10">
    <location>
        <begin position="417"/>
        <end position="435"/>
    </location>
</feature>
<evidence type="ECO:0000256" key="1">
    <source>
        <dbReference type="ARBA" id="ARBA00004123"/>
    </source>
</evidence>
<organism evidence="13 14">
    <name type="scientific">Brassica carinata</name>
    <name type="common">Ethiopian mustard</name>
    <name type="synonym">Abyssinian cabbage</name>
    <dbReference type="NCBI Taxonomy" id="52824"/>
    <lineage>
        <taxon>Eukaryota</taxon>
        <taxon>Viridiplantae</taxon>
        <taxon>Streptophyta</taxon>
        <taxon>Embryophyta</taxon>
        <taxon>Tracheophyta</taxon>
        <taxon>Spermatophyta</taxon>
        <taxon>Magnoliopsida</taxon>
        <taxon>eudicotyledons</taxon>
        <taxon>Gunneridae</taxon>
        <taxon>Pentapetalae</taxon>
        <taxon>rosids</taxon>
        <taxon>malvids</taxon>
        <taxon>Brassicales</taxon>
        <taxon>Brassicaceae</taxon>
        <taxon>Brassiceae</taxon>
        <taxon>Brassica</taxon>
    </lineage>
</organism>
<dbReference type="FunFam" id="3.30.40.10:FF:000238">
    <property type="entry name" value="PHD finger family protein"/>
    <property type="match status" value="1"/>
</dbReference>
<feature type="compositionally biased region" description="Polar residues" evidence="10">
    <location>
        <begin position="597"/>
        <end position="606"/>
    </location>
</feature>
<dbReference type="InterPro" id="IPR011011">
    <property type="entry name" value="Znf_FYVE_PHD"/>
</dbReference>
<keyword evidence="2" id="KW-0479">Metal-binding</keyword>
<feature type="domain" description="RING-type" evidence="12">
    <location>
        <begin position="133"/>
        <end position="186"/>
    </location>
</feature>
<comment type="subcellular location">
    <subcellularLocation>
        <location evidence="1">Nucleus</location>
    </subcellularLocation>
</comment>
<gene>
    <name evidence="13" type="ORF">Bca52824_085441</name>
</gene>
<keyword evidence="4 9" id="KW-0863">Zinc-finger</keyword>
<feature type="compositionally biased region" description="Basic and acidic residues" evidence="10">
    <location>
        <begin position="559"/>
        <end position="573"/>
    </location>
</feature>
<evidence type="ECO:0000259" key="11">
    <source>
        <dbReference type="PROSITE" id="PS50016"/>
    </source>
</evidence>
<keyword evidence="7" id="KW-0804">Transcription</keyword>
<dbReference type="InterPro" id="IPR019787">
    <property type="entry name" value="Znf_PHD-finger"/>
</dbReference>
<protein>
    <submittedName>
        <fullName evidence="13">Uncharacterized protein</fullName>
    </submittedName>
</protein>
<evidence type="ECO:0000256" key="10">
    <source>
        <dbReference type="SAM" id="MobiDB-lite"/>
    </source>
</evidence>
<reference evidence="13 14" key="1">
    <citation type="submission" date="2020-02" db="EMBL/GenBank/DDBJ databases">
        <authorList>
            <person name="Ma Q."/>
            <person name="Huang Y."/>
            <person name="Song X."/>
            <person name="Pei D."/>
        </authorList>
    </citation>
    <scope>NUCLEOTIDE SEQUENCE [LARGE SCALE GENOMIC DNA]</scope>
    <source>
        <strain evidence="13">Sxm20200214</strain>
        <tissue evidence="13">Leaf</tissue>
    </source>
</reference>
<dbReference type="PROSITE" id="PS50089">
    <property type="entry name" value="ZF_RING_2"/>
    <property type="match status" value="1"/>
</dbReference>
<evidence type="ECO:0000313" key="14">
    <source>
        <dbReference type="Proteomes" id="UP000886595"/>
    </source>
</evidence>
<dbReference type="GO" id="GO:0005634">
    <property type="term" value="C:nucleus"/>
    <property type="evidence" value="ECO:0007669"/>
    <property type="project" value="UniProtKB-SubCell"/>
</dbReference>
<evidence type="ECO:0000256" key="4">
    <source>
        <dbReference type="ARBA" id="ARBA00022771"/>
    </source>
</evidence>
<evidence type="ECO:0000256" key="8">
    <source>
        <dbReference type="ARBA" id="ARBA00023242"/>
    </source>
</evidence>
<evidence type="ECO:0000256" key="9">
    <source>
        <dbReference type="PROSITE-ProRule" id="PRU00175"/>
    </source>
</evidence>
<feature type="region of interest" description="Disordered" evidence="10">
    <location>
        <begin position="525"/>
        <end position="649"/>
    </location>
</feature>
<dbReference type="InterPro" id="IPR001965">
    <property type="entry name" value="Znf_PHD"/>
</dbReference>
<feature type="compositionally biased region" description="Low complexity" evidence="10">
    <location>
        <begin position="525"/>
        <end position="535"/>
    </location>
</feature>
<dbReference type="SMART" id="SM00249">
    <property type="entry name" value="PHD"/>
    <property type="match status" value="3"/>
</dbReference>
<dbReference type="GO" id="GO:0008270">
    <property type="term" value="F:zinc ion binding"/>
    <property type="evidence" value="ECO:0007669"/>
    <property type="project" value="UniProtKB-KW"/>
</dbReference>
<feature type="compositionally biased region" description="Basic residues" evidence="10">
    <location>
        <begin position="404"/>
        <end position="416"/>
    </location>
</feature>
<keyword evidence="5" id="KW-0862">Zinc</keyword>
<evidence type="ECO:0000256" key="5">
    <source>
        <dbReference type="ARBA" id="ARBA00022833"/>
    </source>
</evidence>
<dbReference type="Gene3D" id="3.30.40.10">
    <property type="entry name" value="Zinc/RING finger domain, C3HC4 (zinc finger)"/>
    <property type="match status" value="2"/>
</dbReference>
<evidence type="ECO:0000256" key="3">
    <source>
        <dbReference type="ARBA" id="ARBA00022737"/>
    </source>
</evidence>
<feature type="domain" description="PHD-type" evidence="11">
    <location>
        <begin position="130"/>
        <end position="188"/>
    </location>
</feature>
<keyword evidence="6" id="KW-0805">Transcription regulation</keyword>
<dbReference type="PANTHER" id="PTHR45888">
    <property type="entry name" value="HL01030P-RELATED"/>
    <property type="match status" value="1"/>
</dbReference>
<dbReference type="PROSITE" id="PS01359">
    <property type="entry name" value="ZF_PHD_1"/>
    <property type="match status" value="1"/>
</dbReference>